<dbReference type="InterPro" id="IPR010998">
    <property type="entry name" value="Integrase_recombinase_N"/>
</dbReference>
<evidence type="ECO:0000256" key="3">
    <source>
        <dbReference type="ARBA" id="ARBA00023125"/>
    </source>
</evidence>
<dbReference type="Proteomes" id="UP000716322">
    <property type="component" value="Unassembled WGS sequence"/>
</dbReference>
<evidence type="ECO:0000256" key="2">
    <source>
        <dbReference type="ARBA" id="ARBA00022908"/>
    </source>
</evidence>
<dbReference type="Pfam" id="PF00589">
    <property type="entry name" value="Phage_integrase"/>
    <property type="match status" value="1"/>
</dbReference>
<name>A0ABX0P6D8_9BURK</name>
<evidence type="ECO:0000256" key="4">
    <source>
        <dbReference type="ARBA" id="ARBA00023172"/>
    </source>
</evidence>
<dbReference type="PANTHER" id="PTHR30629:SF2">
    <property type="entry name" value="PROPHAGE INTEGRASE INTS-RELATED"/>
    <property type="match status" value="1"/>
</dbReference>
<protein>
    <submittedName>
        <fullName evidence="8">Tyrosine-type recombinase/integrase</fullName>
    </submittedName>
</protein>
<evidence type="ECO:0000313" key="9">
    <source>
        <dbReference type="Proteomes" id="UP000716322"/>
    </source>
</evidence>
<comment type="caution">
    <text evidence="8">The sequence shown here is derived from an EMBL/GenBank/DDBJ whole genome shotgun (WGS) entry which is preliminary data.</text>
</comment>
<dbReference type="InterPro" id="IPR044068">
    <property type="entry name" value="CB"/>
</dbReference>
<dbReference type="RefSeq" id="WP_166856171.1">
    <property type="nucleotide sequence ID" value="NZ_JAAQOM010000001.1"/>
</dbReference>
<proteinExistence type="inferred from homology"/>
<evidence type="ECO:0000256" key="5">
    <source>
        <dbReference type="PROSITE-ProRule" id="PRU01248"/>
    </source>
</evidence>
<evidence type="ECO:0000259" key="6">
    <source>
        <dbReference type="PROSITE" id="PS51898"/>
    </source>
</evidence>
<dbReference type="Gene3D" id="3.30.160.390">
    <property type="entry name" value="Integrase, DNA-binding domain"/>
    <property type="match status" value="1"/>
</dbReference>
<dbReference type="Gene3D" id="1.10.443.10">
    <property type="entry name" value="Intergrase catalytic core"/>
    <property type="match status" value="1"/>
</dbReference>
<dbReference type="InterPro" id="IPR053876">
    <property type="entry name" value="Phage_int_M"/>
</dbReference>
<sequence length="398" mass="45636">MLTDATLRSLRPKEKPYKISDRDGLYVYVLTSGTVSFRYNYSINGRQETLVLGRYGPNGIKLAEARELLVEAKKALAAGRSPARQKAAVKERRREENTFGEWAVEWLDKYVMAESTRDMRRSVYQRDLERPFGRLKLEEVTADELRRLCDRIVERGAPATAVHARDIVMLVFRYARDRGQKLSNPADDVRPSSIARFQPRDRALSGEEIRLLYHYLEKVATSPILRLGVKLLLLTMLRKSEMSEGRWAEVSFSERVWTIPAARMKRRNPHNVYLSEQALDILVTLKTCAGGSEFIFPGRYDSDQAMSKATLNRVTMAVLSEARADGVPLATFTPHDFRRTASTVLHEAGFQSDWIEKCLAHEQRGVRAVYNKAEYAEQRRHMMQAWANMIDNWTSNAT</sequence>
<dbReference type="SUPFAM" id="SSF56349">
    <property type="entry name" value="DNA breaking-rejoining enzymes"/>
    <property type="match status" value="1"/>
</dbReference>
<dbReference type="PROSITE" id="PS51898">
    <property type="entry name" value="TYR_RECOMBINASE"/>
    <property type="match status" value="1"/>
</dbReference>
<feature type="domain" description="Core-binding (CB)" evidence="7">
    <location>
        <begin position="97"/>
        <end position="176"/>
    </location>
</feature>
<feature type="domain" description="Tyr recombinase" evidence="6">
    <location>
        <begin position="199"/>
        <end position="383"/>
    </location>
</feature>
<dbReference type="InterPro" id="IPR038488">
    <property type="entry name" value="Integrase_DNA-bd_sf"/>
</dbReference>
<keyword evidence="4" id="KW-0233">DNA recombination</keyword>
<comment type="similarity">
    <text evidence="1">Belongs to the 'phage' integrase family.</text>
</comment>
<reference evidence="8 9" key="1">
    <citation type="submission" date="2020-03" db="EMBL/GenBank/DDBJ databases">
        <title>Genome sequence of strain Massilia sp. TW-1.</title>
        <authorList>
            <person name="Chaudhary D.K."/>
        </authorList>
    </citation>
    <scope>NUCLEOTIDE SEQUENCE [LARGE SCALE GENOMIC DNA]</scope>
    <source>
        <strain evidence="8 9">TW-1</strain>
    </source>
</reference>
<evidence type="ECO:0000256" key="1">
    <source>
        <dbReference type="ARBA" id="ARBA00008857"/>
    </source>
</evidence>
<keyword evidence="2" id="KW-0229">DNA integration</keyword>
<dbReference type="PANTHER" id="PTHR30629">
    <property type="entry name" value="PROPHAGE INTEGRASE"/>
    <property type="match status" value="1"/>
</dbReference>
<dbReference type="Gene3D" id="1.10.150.130">
    <property type="match status" value="1"/>
</dbReference>
<dbReference type="Pfam" id="PF22022">
    <property type="entry name" value="Phage_int_M"/>
    <property type="match status" value="1"/>
</dbReference>
<keyword evidence="9" id="KW-1185">Reference proteome</keyword>
<dbReference type="InterPro" id="IPR002104">
    <property type="entry name" value="Integrase_catalytic"/>
</dbReference>
<gene>
    <name evidence="8" type="ORF">HAV22_02660</name>
</gene>
<dbReference type="InterPro" id="IPR025166">
    <property type="entry name" value="Integrase_DNA_bind_dom"/>
</dbReference>
<dbReference type="EMBL" id="JAAQOM010000001">
    <property type="protein sequence ID" value="NIA52557.1"/>
    <property type="molecule type" value="Genomic_DNA"/>
</dbReference>
<dbReference type="InterPro" id="IPR050808">
    <property type="entry name" value="Phage_Integrase"/>
</dbReference>
<dbReference type="Pfam" id="PF13356">
    <property type="entry name" value="Arm-DNA-bind_3"/>
    <property type="match status" value="1"/>
</dbReference>
<dbReference type="InterPro" id="IPR013762">
    <property type="entry name" value="Integrase-like_cat_sf"/>
</dbReference>
<accession>A0ABX0P6D8</accession>
<dbReference type="CDD" id="cd00801">
    <property type="entry name" value="INT_P4_C"/>
    <property type="match status" value="1"/>
</dbReference>
<dbReference type="PROSITE" id="PS51900">
    <property type="entry name" value="CB"/>
    <property type="match status" value="1"/>
</dbReference>
<evidence type="ECO:0000313" key="8">
    <source>
        <dbReference type="EMBL" id="NIA52557.1"/>
    </source>
</evidence>
<dbReference type="InterPro" id="IPR011010">
    <property type="entry name" value="DNA_brk_join_enz"/>
</dbReference>
<keyword evidence="3 5" id="KW-0238">DNA-binding</keyword>
<evidence type="ECO:0000259" key="7">
    <source>
        <dbReference type="PROSITE" id="PS51900"/>
    </source>
</evidence>
<organism evidence="8 9">
    <name type="scientific">Telluria antibiotica</name>
    <dbReference type="NCBI Taxonomy" id="2717319"/>
    <lineage>
        <taxon>Bacteria</taxon>
        <taxon>Pseudomonadati</taxon>
        <taxon>Pseudomonadota</taxon>
        <taxon>Betaproteobacteria</taxon>
        <taxon>Burkholderiales</taxon>
        <taxon>Oxalobacteraceae</taxon>
        <taxon>Telluria group</taxon>
        <taxon>Telluria</taxon>
    </lineage>
</organism>